<evidence type="ECO:0000256" key="9">
    <source>
        <dbReference type="PROSITE-ProRule" id="PRU10125"/>
    </source>
</evidence>
<comment type="similarity">
    <text evidence="2 8">Belongs to the diaminopimelate epimerase family.</text>
</comment>
<comment type="subcellular location">
    <subcellularLocation>
        <location evidence="8">Cytoplasm</location>
    </subcellularLocation>
</comment>
<dbReference type="GO" id="GO:0005829">
    <property type="term" value="C:cytosol"/>
    <property type="evidence" value="ECO:0007669"/>
    <property type="project" value="TreeGrafter"/>
</dbReference>
<evidence type="ECO:0000256" key="7">
    <source>
        <dbReference type="ARBA" id="ARBA00051712"/>
    </source>
</evidence>
<dbReference type="GO" id="GO:0008837">
    <property type="term" value="F:diaminopimelate epimerase activity"/>
    <property type="evidence" value="ECO:0007669"/>
    <property type="project" value="UniProtKB-UniRule"/>
</dbReference>
<feature type="active site" description="Proton donor" evidence="8">
    <location>
        <position position="74"/>
    </location>
</feature>
<dbReference type="SUPFAM" id="SSF54506">
    <property type="entry name" value="Diaminopimelate epimerase-like"/>
    <property type="match status" value="2"/>
</dbReference>
<evidence type="ECO:0000256" key="2">
    <source>
        <dbReference type="ARBA" id="ARBA00010219"/>
    </source>
</evidence>
<evidence type="ECO:0000256" key="4">
    <source>
        <dbReference type="ARBA" id="ARBA00022605"/>
    </source>
</evidence>
<dbReference type="PANTHER" id="PTHR31689:SF0">
    <property type="entry name" value="DIAMINOPIMELATE EPIMERASE"/>
    <property type="match status" value="1"/>
</dbReference>
<gene>
    <name evidence="8" type="primary">dapF</name>
    <name evidence="10" type="ORF">SAMN05660472_01261</name>
</gene>
<dbReference type="Proteomes" id="UP000198718">
    <property type="component" value="Unassembled WGS sequence"/>
</dbReference>
<dbReference type="NCBIfam" id="TIGR00652">
    <property type="entry name" value="DapF"/>
    <property type="match status" value="1"/>
</dbReference>
<reference evidence="10 11" key="1">
    <citation type="submission" date="2016-10" db="EMBL/GenBank/DDBJ databases">
        <authorList>
            <person name="de Groot N.N."/>
        </authorList>
    </citation>
    <scope>NUCLEOTIDE SEQUENCE [LARGE SCALE GENOMIC DNA]</scope>
    <source>
        <strain evidence="10 11">DSM 18346</strain>
    </source>
</reference>
<keyword evidence="5 8" id="KW-0457">Lysine biosynthesis</keyword>
<evidence type="ECO:0000256" key="6">
    <source>
        <dbReference type="ARBA" id="ARBA00023235"/>
    </source>
</evidence>
<dbReference type="InterPro" id="IPR001653">
    <property type="entry name" value="DAP_epimerase_DapF"/>
</dbReference>
<dbReference type="AlphaFoldDB" id="A0A1G9BT60"/>
<feature type="binding site" evidence="8">
    <location>
        <position position="13"/>
    </location>
    <ligand>
        <name>substrate</name>
    </ligand>
</feature>
<dbReference type="Gene3D" id="3.10.310.10">
    <property type="entry name" value="Diaminopimelate Epimerase, Chain A, domain 1"/>
    <property type="match status" value="2"/>
</dbReference>
<feature type="binding site" evidence="8">
    <location>
        <position position="65"/>
    </location>
    <ligand>
        <name>substrate</name>
    </ligand>
</feature>
<evidence type="ECO:0000256" key="1">
    <source>
        <dbReference type="ARBA" id="ARBA00005196"/>
    </source>
</evidence>
<comment type="caution">
    <text evidence="8">Lacks conserved residue(s) required for the propagation of feature annotation.</text>
</comment>
<keyword evidence="8" id="KW-0963">Cytoplasm</keyword>
<feature type="binding site" evidence="8">
    <location>
        <begin position="215"/>
        <end position="216"/>
    </location>
    <ligand>
        <name>substrate</name>
    </ligand>
</feature>
<sequence length="283" mass="31705">MNIPFKKLHGAGNDFVIIKHENFPYKKDFSQLAIKSCHRRFGIGADGLMVVAGSEIADFKMHYYNSDGSEANMCGNGIRCFAKFVFDEGLIRKRHFSIETLAGIKNISIKEQDDKVHTVVVNMGKMILEPNKIPVVTEEVDKFINQSLELEDKQFVISTVLMGVPHTVIFTEDLQLATIEEWGPIIETHRMFPEKTNVNFAKIVDRCHIEVRTWERGAGYTLACGTGVTSVCGVAHYLGLVDETVRVNTEGGELIITIFEDGNIDMEGPAEDICCGVYFFKES</sequence>
<dbReference type="UniPathway" id="UPA00034">
    <property type="reaction ID" value="UER00025"/>
</dbReference>
<dbReference type="STRING" id="393762.SAMN05660472_01261"/>
<organism evidence="10 11">
    <name type="scientific">Natronincola ferrireducens</name>
    <dbReference type="NCBI Taxonomy" id="393762"/>
    <lineage>
        <taxon>Bacteria</taxon>
        <taxon>Bacillati</taxon>
        <taxon>Bacillota</taxon>
        <taxon>Clostridia</taxon>
        <taxon>Peptostreptococcales</taxon>
        <taxon>Natronincolaceae</taxon>
        <taxon>Natronincola</taxon>
    </lineage>
</organism>
<feature type="active site" evidence="9">
    <location>
        <position position="74"/>
    </location>
</feature>
<accession>A0A1G9BT60</accession>
<dbReference type="OrthoDB" id="9805408at2"/>
<dbReference type="RefSeq" id="WP_090552103.1">
    <property type="nucleotide sequence ID" value="NZ_FNFP01000002.1"/>
</dbReference>
<name>A0A1G9BT60_9FIRM</name>
<feature type="site" description="Could be important to modulate the pK values of the two catalytic cysteine residues" evidence="8">
    <location>
        <position position="215"/>
    </location>
</feature>
<comment type="catalytic activity">
    <reaction evidence="7 8">
        <text>(2S,6S)-2,6-diaminopimelate = meso-2,6-diaminopimelate</text>
        <dbReference type="Rhea" id="RHEA:15393"/>
        <dbReference type="ChEBI" id="CHEBI:57609"/>
        <dbReference type="ChEBI" id="CHEBI:57791"/>
        <dbReference type="EC" id="5.1.1.7"/>
    </reaction>
</comment>
<feature type="binding site" evidence="8">
    <location>
        <position position="197"/>
    </location>
    <ligand>
        <name>substrate</name>
    </ligand>
</feature>
<keyword evidence="11" id="KW-1185">Reference proteome</keyword>
<dbReference type="EC" id="5.1.1.7" evidence="3 8"/>
<dbReference type="GO" id="GO:0009089">
    <property type="term" value="P:lysine biosynthetic process via diaminopimelate"/>
    <property type="evidence" value="ECO:0007669"/>
    <property type="project" value="UniProtKB-UniRule"/>
</dbReference>
<dbReference type="EMBL" id="FNFP01000002">
    <property type="protein sequence ID" value="SDK42563.1"/>
    <property type="molecule type" value="Genomic_DNA"/>
</dbReference>
<comment type="pathway">
    <text evidence="1 8">Amino-acid biosynthesis; L-lysine biosynthesis via DAP pathway; DL-2,6-diaminopimelate from LL-2,6-diaminopimelate: step 1/1.</text>
</comment>
<dbReference type="PANTHER" id="PTHR31689">
    <property type="entry name" value="DIAMINOPIMELATE EPIMERASE, CHLOROPLASTIC"/>
    <property type="match status" value="1"/>
</dbReference>
<dbReference type="InterPro" id="IPR018510">
    <property type="entry name" value="DAP_epimerase_AS"/>
</dbReference>
<proteinExistence type="inferred from homology"/>
<feature type="binding site" evidence="8">
    <location>
        <begin position="225"/>
        <end position="226"/>
    </location>
    <ligand>
        <name>substrate</name>
    </ligand>
</feature>
<comment type="subunit">
    <text evidence="8">Homodimer.</text>
</comment>
<dbReference type="Pfam" id="PF01678">
    <property type="entry name" value="DAP_epimerase"/>
    <property type="match status" value="2"/>
</dbReference>
<feature type="binding site" evidence="8">
    <location>
        <begin position="75"/>
        <end position="76"/>
    </location>
    <ligand>
        <name>substrate</name>
    </ligand>
</feature>
<dbReference type="PROSITE" id="PS01326">
    <property type="entry name" value="DAP_EPIMERASE"/>
    <property type="match status" value="1"/>
</dbReference>
<evidence type="ECO:0000313" key="10">
    <source>
        <dbReference type="EMBL" id="SDK42563.1"/>
    </source>
</evidence>
<evidence type="ECO:0000313" key="11">
    <source>
        <dbReference type="Proteomes" id="UP000198718"/>
    </source>
</evidence>
<dbReference type="HAMAP" id="MF_00197">
    <property type="entry name" value="DAP_epimerase"/>
    <property type="match status" value="1"/>
</dbReference>
<keyword evidence="6 8" id="KW-0413">Isomerase</keyword>
<evidence type="ECO:0000256" key="3">
    <source>
        <dbReference type="ARBA" id="ARBA00013080"/>
    </source>
</evidence>
<comment type="function">
    <text evidence="8">Catalyzes the stereoinversion of LL-2,6-diaminopimelate (L,L-DAP) to meso-diaminopimelate (meso-DAP), a precursor of L-lysine and an essential component of the bacterial peptidoglycan.</text>
</comment>
<evidence type="ECO:0000256" key="8">
    <source>
        <dbReference type="HAMAP-Rule" id="MF_00197"/>
    </source>
</evidence>
<evidence type="ECO:0000256" key="5">
    <source>
        <dbReference type="ARBA" id="ARBA00023154"/>
    </source>
</evidence>
<keyword evidence="4 8" id="KW-0028">Amino-acid biosynthesis</keyword>
<protein>
    <recommendedName>
        <fullName evidence="3 8">Diaminopimelate epimerase</fullName>
        <shortName evidence="8">DAP epimerase</shortName>
        <ecNumber evidence="3 8">5.1.1.7</ecNumber>
    </recommendedName>
    <alternativeName>
        <fullName evidence="8">PLP-independent amino acid racemase</fullName>
    </alternativeName>
</protein>
<feature type="active site" description="Proton acceptor" evidence="8">
    <location>
        <position position="224"/>
    </location>
</feature>
<feature type="site" description="Could be important to modulate the pK values of the two catalytic cysteine residues" evidence="8">
    <location>
        <position position="166"/>
    </location>
</feature>